<reference evidence="1 2" key="1">
    <citation type="journal article" date="2019" name="Nat. Ecol. Evol.">
        <title>Megaphylogeny resolves global patterns of mushroom evolution.</title>
        <authorList>
            <person name="Varga T."/>
            <person name="Krizsan K."/>
            <person name="Foldi C."/>
            <person name="Dima B."/>
            <person name="Sanchez-Garcia M."/>
            <person name="Sanchez-Ramirez S."/>
            <person name="Szollosi G.J."/>
            <person name="Szarkandi J.G."/>
            <person name="Papp V."/>
            <person name="Albert L."/>
            <person name="Andreopoulos W."/>
            <person name="Angelini C."/>
            <person name="Antonin V."/>
            <person name="Barry K.W."/>
            <person name="Bougher N.L."/>
            <person name="Buchanan P."/>
            <person name="Buyck B."/>
            <person name="Bense V."/>
            <person name="Catcheside P."/>
            <person name="Chovatia M."/>
            <person name="Cooper J."/>
            <person name="Damon W."/>
            <person name="Desjardin D."/>
            <person name="Finy P."/>
            <person name="Geml J."/>
            <person name="Haridas S."/>
            <person name="Hughes K."/>
            <person name="Justo A."/>
            <person name="Karasinski D."/>
            <person name="Kautmanova I."/>
            <person name="Kiss B."/>
            <person name="Kocsube S."/>
            <person name="Kotiranta H."/>
            <person name="LaButti K.M."/>
            <person name="Lechner B.E."/>
            <person name="Liimatainen K."/>
            <person name="Lipzen A."/>
            <person name="Lukacs Z."/>
            <person name="Mihaltcheva S."/>
            <person name="Morgado L.N."/>
            <person name="Niskanen T."/>
            <person name="Noordeloos M.E."/>
            <person name="Ohm R.A."/>
            <person name="Ortiz-Santana B."/>
            <person name="Ovrebo C."/>
            <person name="Racz N."/>
            <person name="Riley R."/>
            <person name="Savchenko A."/>
            <person name="Shiryaev A."/>
            <person name="Soop K."/>
            <person name="Spirin V."/>
            <person name="Szebenyi C."/>
            <person name="Tomsovsky M."/>
            <person name="Tulloss R.E."/>
            <person name="Uehling J."/>
            <person name="Grigoriev I.V."/>
            <person name="Vagvolgyi C."/>
            <person name="Papp T."/>
            <person name="Martin F.M."/>
            <person name="Miettinen O."/>
            <person name="Hibbett D.S."/>
            <person name="Nagy L.G."/>
        </authorList>
    </citation>
    <scope>NUCLEOTIDE SEQUENCE [LARGE SCALE GENOMIC DNA]</scope>
    <source>
        <strain evidence="1 2">HHB13444</strain>
    </source>
</reference>
<protein>
    <recommendedName>
        <fullName evidence="3">F-box domain-containing protein</fullName>
    </recommendedName>
</protein>
<keyword evidence="2" id="KW-1185">Reference proteome</keyword>
<proteinExistence type="predicted"/>
<organism evidence="1 2">
    <name type="scientific">Polyporus arcularius HHB13444</name>
    <dbReference type="NCBI Taxonomy" id="1314778"/>
    <lineage>
        <taxon>Eukaryota</taxon>
        <taxon>Fungi</taxon>
        <taxon>Dikarya</taxon>
        <taxon>Basidiomycota</taxon>
        <taxon>Agaricomycotina</taxon>
        <taxon>Agaricomycetes</taxon>
        <taxon>Polyporales</taxon>
        <taxon>Polyporaceae</taxon>
        <taxon>Polyporus</taxon>
    </lineage>
</organism>
<dbReference type="AlphaFoldDB" id="A0A5C3NX99"/>
<sequence length="232" mass="26170">MDNSILPIDVCEAVIDAVRGYTIWNEAYRTWRTTALVCNAWVSRSRFNMLRDACVWTVSQAELLRRTIERNPSAANDVHALCYSFRQAYVPIVYFAAPALFPKCRELTLRTDWSRFPSGYLSRIRHESLGITKLVLHVDGLTAGEFFRFVWSLAELDHLEVRGQFRFRKGEVGLSETLSDILSRTKKHTGCAKLEYLDIEGCSSTANFPPTGGFGTNVRFLSLACPDGVSAC</sequence>
<gene>
    <name evidence="1" type="ORF">K466DRAFT_102862</name>
</gene>
<evidence type="ECO:0000313" key="1">
    <source>
        <dbReference type="EMBL" id="TFK78133.1"/>
    </source>
</evidence>
<evidence type="ECO:0000313" key="2">
    <source>
        <dbReference type="Proteomes" id="UP000308197"/>
    </source>
</evidence>
<dbReference type="InParanoid" id="A0A5C3NX99"/>
<name>A0A5C3NX99_9APHY</name>
<dbReference type="Proteomes" id="UP000308197">
    <property type="component" value="Unassembled WGS sequence"/>
</dbReference>
<evidence type="ECO:0008006" key="3">
    <source>
        <dbReference type="Google" id="ProtNLM"/>
    </source>
</evidence>
<accession>A0A5C3NX99</accession>
<dbReference type="EMBL" id="ML212779">
    <property type="protein sequence ID" value="TFK78133.1"/>
    <property type="molecule type" value="Genomic_DNA"/>
</dbReference>